<dbReference type="GO" id="GO:0000287">
    <property type="term" value="F:magnesium ion binding"/>
    <property type="evidence" value="ECO:0007669"/>
    <property type="project" value="UniProtKB-ARBA"/>
</dbReference>
<evidence type="ECO:0000256" key="1">
    <source>
        <dbReference type="ARBA" id="ARBA00005199"/>
    </source>
</evidence>
<comment type="cofactor">
    <cofactor evidence="4">
        <name>Mg(2+)</name>
        <dbReference type="ChEBI" id="CHEBI:18420"/>
    </cofactor>
</comment>
<reference evidence="6" key="1">
    <citation type="submission" date="2016-10" db="EMBL/GenBank/DDBJ databases">
        <authorList>
            <person name="Varghese N."/>
            <person name="Submissions S."/>
        </authorList>
    </citation>
    <scope>NUCLEOTIDE SEQUENCE [LARGE SCALE GENOMIC DNA]</scope>
    <source>
        <strain evidence="6">LMG 25967</strain>
    </source>
</reference>
<dbReference type="UniPathway" id="UPA00299"/>
<dbReference type="EMBL" id="FNZE01000008">
    <property type="protein sequence ID" value="SEJ43128.1"/>
    <property type="molecule type" value="Genomic_DNA"/>
</dbReference>
<dbReference type="Gene3D" id="3.40.50.1000">
    <property type="entry name" value="HAD superfamily/HAD-like"/>
    <property type="match status" value="1"/>
</dbReference>
<comment type="function">
    <text evidence="4">Removes the phosphate from trehalose 6-phosphate to produce free trehalose.</text>
</comment>
<evidence type="ECO:0000256" key="2">
    <source>
        <dbReference type="ARBA" id="ARBA00008770"/>
    </source>
</evidence>
<protein>
    <recommendedName>
        <fullName evidence="4">Trehalose 6-phosphate phosphatase</fullName>
        <ecNumber evidence="4">3.1.3.12</ecNumber>
    </recommendedName>
</protein>
<keyword evidence="4" id="KW-0460">Magnesium</keyword>
<dbReference type="InterPro" id="IPR023214">
    <property type="entry name" value="HAD_sf"/>
</dbReference>
<proteinExistence type="inferred from homology"/>
<dbReference type="NCBIfam" id="TIGR00685">
    <property type="entry name" value="T6PP"/>
    <property type="match status" value="1"/>
</dbReference>
<evidence type="ECO:0000313" key="5">
    <source>
        <dbReference type="EMBL" id="SEJ43128.1"/>
    </source>
</evidence>
<comment type="similarity">
    <text evidence="2 4">Belongs to the trehalose phosphatase family.</text>
</comment>
<dbReference type="EC" id="3.1.3.12" evidence="4"/>
<dbReference type="PANTHER" id="PTHR43768">
    <property type="entry name" value="TREHALOSE 6-PHOSPHATE PHOSPHATASE"/>
    <property type="match status" value="1"/>
</dbReference>
<keyword evidence="3 4" id="KW-0378">Hydrolase</keyword>
<dbReference type="GO" id="GO:0005992">
    <property type="term" value="P:trehalose biosynthetic process"/>
    <property type="evidence" value="ECO:0007669"/>
    <property type="project" value="UniProtKB-UniPathway"/>
</dbReference>
<dbReference type="AlphaFoldDB" id="A0A1H6YP76"/>
<sequence length="273" mass="28702">MSRPIVRGPADAASASLGDNSASAQLEYWLGERWWACALFLDVDGTLLDIAESPEAVRVPGELRGALHILHERLGGALALISGRTLDNLDRLFAPLHLPASGGHGAQWRARADESQHVATVARLAAPVRERLHALARAHAGVLLEDKGSSIALHYRAAPDAGPLLAPALHGLLSEPQAAGLRLLPGKMVFELLAHGSDKAQAIRRLLEKPPFAGRRPLFIGDDVTDEPALAMMADLDGLALSVGRRLPGASAAFADPAAVRAALIRAAGGIPR</sequence>
<dbReference type="SUPFAM" id="SSF56784">
    <property type="entry name" value="HAD-like"/>
    <property type="match status" value="1"/>
</dbReference>
<keyword evidence="6" id="KW-1185">Reference proteome</keyword>
<name>A0A1H6YP76_9PSED</name>
<keyword evidence="4" id="KW-0479">Metal-binding</keyword>
<comment type="catalytic activity">
    <reaction evidence="4">
        <text>alpha,alpha-trehalose 6-phosphate + H2O = alpha,alpha-trehalose + phosphate</text>
        <dbReference type="Rhea" id="RHEA:23420"/>
        <dbReference type="ChEBI" id="CHEBI:15377"/>
        <dbReference type="ChEBI" id="CHEBI:16551"/>
        <dbReference type="ChEBI" id="CHEBI:43474"/>
        <dbReference type="ChEBI" id="CHEBI:58429"/>
        <dbReference type="EC" id="3.1.3.12"/>
    </reaction>
</comment>
<dbReference type="InterPro" id="IPR003337">
    <property type="entry name" value="Trehalose_PPase"/>
</dbReference>
<evidence type="ECO:0000256" key="4">
    <source>
        <dbReference type="RuleBase" id="RU361117"/>
    </source>
</evidence>
<dbReference type="Proteomes" id="UP000242930">
    <property type="component" value="Unassembled WGS sequence"/>
</dbReference>
<dbReference type="GO" id="GO:0004805">
    <property type="term" value="F:trehalose-phosphatase activity"/>
    <property type="evidence" value="ECO:0007669"/>
    <property type="project" value="UniProtKB-EC"/>
</dbReference>
<organism evidence="5 6">
    <name type="scientific">Pseudomonas linyingensis</name>
    <dbReference type="NCBI Taxonomy" id="915471"/>
    <lineage>
        <taxon>Bacteria</taxon>
        <taxon>Pseudomonadati</taxon>
        <taxon>Pseudomonadota</taxon>
        <taxon>Gammaproteobacteria</taxon>
        <taxon>Pseudomonadales</taxon>
        <taxon>Pseudomonadaceae</taxon>
        <taxon>Pseudomonas</taxon>
    </lineage>
</organism>
<dbReference type="NCBIfam" id="TIGR01484">
    <property type="entry name" value="HAD-SF-IIB"/>
    <property type="match status" value="1"/>
</dbReference>
<dbReference type="InterPro" id="IPR036412">
    <property type="entry name" value="HAD-like_sf"/>
</dbReference>
<dbReference type="PANTHER" id="PTHR43768:SF3">
    <property type="entry name" value="TREHALOSE 6-PHOSPHATE PHOSPHATASE"/>
    <property type="match status" value="1"/>
</dbReference>
<evidence type="ECO:0000313" key="6">
    <source>
        <dbReference type="Proteomes" id="UP000242930"/>
    </source>
</evidence>
<comment type="pathway">
    <text evidence="1 4">Glycan biosynthesis; trehalose biosynthesis.</text>
</comment>
<dbReference type="OrthoDB" id="9814913at2"/>
<dbReference type="InterPro" id="IPR044651">
    <property type="entry name" value="OTSB-like"/>
</dbReference>
<dbReference type="Pfam" id="PF02358">
    <property type="entry name" value="Trehalose_PPase"/>
    <property type="match status" value="1"/>
</dbReference>
<dbReference type="Gene3D" id="3.30.70.1020">
    <property type="entry name" value="Trehalose-6-phosphate phosphatase related protein, domain 2"/>
    <property type="match status" value="1"/>
</dbReference>
<dbReference type="STRING" id="915471.SAMN05216201_108180"/>
<accession>A0A1H6YP76</accession>
<dbReference type="InterPro" id="IPR006379">
    <property type="entry name" value="HAD-SF_hydro_IIB"/>
</dbReference>
<dbReference type="RefSeq" id="WP_090311173.1">
    <property type="nucleotide sequence ID" value="NZ_FNZE01000008.1"/>
</dbReference>
<gene>
    <name evidence="5" type="ORF">SAMN05216201_108180</name>
</gene>
<evidence type="ECO:0000256" key="3">
    <source>
        <dbReference type="ARBA" id="ARBA00022801"/>
    </source>
</evidence>